<sequence>MVSSLSFSCLGSEETQRKVSATHTKPCAVTSFPNMHFAPPQMVQTNFSFHYADPHYGGLLATPYLPHAPVIHAWHAHFLFSTDHRCRARPFQMFFEVLLLVFFFFQ</sequence>
<protein>
    <submittedName>
        <fullName evidence="1">Uncharacterized protein</fullName>
    </submittedName>
</protein>
<evidence type="ECO:0000313" key="1">
    <source>
        <dbReference type="EMBL" id="KAF3524876.1"/>
    </source>
</evidence>
<evidence type="ECO:0000313" key="2">
    <source>
        <dbReference type="Proteomes" id="UP000712600"/>
    </source>
</evidence>
<dbReference type="Proteomes" id="UP000712600">
    <property type="component" value="Unassembled WGS sequence"/>
</dbReference>
<gene>
    <name evidence="1" type="ORF">F2Q69_00051485</name>
</gene>
<comment type="caution">
    <text evidence="1">The sequence shown here is derived from an EMBL/GenBank/DDBJ whole genome shotgun (WGS) entry which is preliminary data.</text>
</comment>
<dbReference type="EMBL" id="QGKX02001347">
    <property type="protein sequence ID" value="KAF3524876.1"/>
    <property type="molecule type" value="Genomic_DNA"/>
</dbReference>
<dbReference type="AlphaFoldDB" id="A0A8S9Q2H6"/>
<proteinExistence type="predicted"/>
<name>A0A8S9Q2H6_BRACR</name>
<reference evidence="1" key="1">
    <citation type="submission" date="2019-12" db="EMBL/GenBank/DDBJ databases">
        <title>Genome sequencing and annotation of Brassica cretica.</title>
        <authorList>
            <person name="Studholme D.J."/>
            <person name="Sarris P."/>
        </authorList>
    </citation>
    <scope>NUCLEOTIDE SEQUENCE</scope>
    <source>
        <strain evidence="1">PFS-109/04</strain>
        <tissue evidence="1">Leaf</tissue>
    </source>
</reference>
<accession>A0A8S9Q2H6</accession>
<organism evidence="1 2">
    <name type="scientific">Brassica cretica</name>
    <name type="common">Mustard</name>
    <dbReference type="NCBI Taxonomy" id="69181"/>
    <lineage>
        <taxon>Eukaryota</taxon>
        <taxon>Viridiplantae</taxon>
        <taxon>Streptophyta</taxon>
        <taxon>Embryophyta</taxon>
        <taxon>Tracheophyta</taxon>
        <taxon>Spermatophyta</taxon>
        <taxon>Magnoliopsida</taxon>
        <taxon>eudicotyledons</taxon>
        <taxon>Gunneridae</taxon>
        <taxon>Pentapetalae</taxon>
        <taxon>rosids</taxon>
        <taxon>malvids</taxon>
        <taxon>Brassicales</taxon>
        <taxon>Brassicaceae</taxon>
        <taxon>Brassiceae</taxon>
        <taxon>Brassica</taxon>
    </lineage>
</organism>